<dbReference type="eggNOG" id="COG3383">
    <property type="taxonomic scope" value="Bacteria"/>
</dbReference>
<dbReference type="STRING" id="706434.HMPREF9429_00378"/>
<dbReference type="PANTHER" id="PTHR43105:SF14">
    <property type="entry name" value="FORMATE DEHYDROGENASE H"/>
    <property type="match status" value="1"/>
</dbReference>
<sequence length="572" mass="64464">MSYSVPEIEDAEVIFNMGYNAATSHPLVARRIVRAKKKGAKIICVDPRKTETGRIADIFLPIKGGTNMLFLCAMAHVIVTEDLVDHEFIEAHTVGFDEYAREISDPKYAPEAIAEQTHLDAEEIRKAARLFASSKHTMTLWGMGVTQFSQGVECVIACSNLALMTGNFGHYATGVGPVRGQNNVQGTCDMGVLPNVYPGYQKVTDPEVRAKFEKAWGVPLSPVNGTPLTHVPDKVLRESDPKKQIHAYYIIGEDPAQSDPDLPEIRETLSKIDFVVIQDIFFNKTSEYADVIFPATAWGEHEAVYSSCDRRFQRVHKLVDPDPNVKTDWEILCLVATAMGYPMHYNNTEEIWDEMISLSPKYYGATYEKLEANYGIQWPCYTRDPEDKGTKFLHEGATFNKPEGKGHFYFFPFTPVKEKETEEFPLSLSTVREVGHYSVRTMTGNCRLLRSLADEPGFIQMNPDDCEALGIKDGELVRVFSPRGQTITRALPTERVSKGATYMTYQWWVGACNELTNAKLDPKSHTPEFKYCACRVEKIDDQKAAEQEVVERYKEIRRLTGVLEETEAASNE</sequence>
<dbReference type="Pfam" id="PF01568">
    <property type="entry name" value="Molydop_binding"/>
    <property type="match status" value="1"/>
</dbReference>
<evidence type="ECO:0000256" key="3">
    <source>
        <dbReference type="ARBA" id="ARBA00023004"/>
    </source>
</evidence>
<feature type="domain" description="Molybdopterin dinucleotide-binding" evidence="6">
    <location>
        <begin position="426"/>
        <end position="533"/>
    </location>
</feature>
<dbReference type="EMBL" id="AECS01000010">
    <property type="protein sequence ID" value="EFQ04880.1"/>
    <property type="molecule type" value="Genomic_DNA"/>
</dbReference>
<organism evidence="7 8">
    <name type="scientific">Megasphaera micronuciformis F0359</name>
    <dbReference type="NCBI Taxonomy" id="706434"/>
    <lineage>
        <taxon>Bacteria</taxon>
        <taxon>Bacillati</taxon>
        <taxon>Bacillota</taxon>
        <taxon>Negativicutes</taxon>
        <taxon>Veillonellales</taxon>
        <taxon>Veillonellaceae</taxon>
        <taxon>Megasphaera</taxon>
    </lineage>
</organism>
<evidence type="ECO:0000259" key="5">
    <source>
        <dbReference type="Pfam" id="PF00384"/>
    </source>
</evidence>
<evidence type="ECO:0000313" key="7">
    <source>
        <dbReference type="EMBL" id="EFQ04880.1"/>
    </source>
</evidence>
<dbReference type="AlphaFoldDB" id="E2ZAB8"/>
<protein>
    <submittedName>
        <fullName evidence="7">Molybdopterin oxidoreductase</fullName>
    </submittedName>
</protein>
<name>E2ZAB8_9FIRM</name>
<reference evidence="7 8" key="1">
    <citation type="submission" date="2010-08" db="EMBL/GenBank/DDBJ databases">
        <authorList>
            <person name="Weinstock G."/>
            <person name="Sodergren E."/>
            <person name="Clifton S."/>
            <person name="Fulton L."/>
            <person name="Fulton B."/>
            <person name="Courtney L."/>
            <person name="Fronick C."/>
            <person name="Harrison M."/>
            <person name="Strong C."/>
            <person name="Farmer C."/>
            <person name="Delahaunty K."/>
            <person name="Markovic C."/>
            <person name="Hall O."/>
            <person name="Minx P."/>
            <person name="Tomlinson C."/>
            <person name="Mitreva M."/>
            <person name="Hou S."/>
            <person name="Chen J."/>
            <person name="Wollam A."/>
            <person name="Pepin K.H."/>
            <person name="Johnson M."/>
            <person name="Bhonagiri V."/>
            <person name="Zhang X."/>
            <person name="Suruliraj S."/>
            <person name="Warren W."/>
            <person name="Chinwalla A."/>
            <person name="Mardis E.R."/>
            <person name="Wilson R.K."/>
        </authorList>
    </citation>
    <scope>NUCLEOTIDE SEQUENCE [LARGE SCALE GENOMIC DNA]</scope>
    <source>
        <strain evidence="7 8">F0359</strain>
    </source>
</reference>
<keyword evidence="8" id="KW-1185">Reference proteome</keyword>
<dbReference type="PANTHER" id="PTHR43105">
    <property type="entry name" value="RESPIRATORY NITRATE REDUCTASE"/>
    <property type="match status" value="1"/>
</dbReference>
<evidence type="ECO:0000313" key="8">
    <source>
        <dbReference type="Proteomes" id="UP000003195"/>
    </source>
</evidence>
<dbReference type="SUPFAM" id="SSF50692">
    <property type="entry name" value="ADC-like"/>
    <property type="match status" value="1"/>
</dbReference>
<dbReference type="SUPFAM" id="SSF53706">
    <property type="entry name" value="Formate dehydrogenase/DMSO reductase, domains 1-3"/>
    <property type="match status" value="1"/>
</dbReference>
<dbReference type="GO" id="GO:0022904">
    <property type="term" value="P:respiratory electron transport chain"/>
    <property type="evidence" value="ECO:0007669"/>
    <property type="project" value="TreeGrafter"/>
</dbReference>
<dbReference type="GO" id="GO:0016020">
    <property type="term" value="C:membrane"/>
    <property type="evidence" value="ECO:0007669"/>
    <property type="project" value="TreeGrafter"/>
</dbReference>
<dbReference type="InterPro" id="IPR050123">
    <property type="entry name" value="Prok_molybdopt-oxidoreductase"/>
</dbReference>
<comment type="caution">
    <text evidence="7">The sequence shown here is derived from an EMBL/GenBank/DDBJ whole genome shotgun (WGS) entry which is preliminary data.</text>
</comment>
<dbReference type="GO" id="GO:0046872">
    <property type="term" value="F:metal ion binding"/>
    <property type="evidence" value="ECO:0007669"/>
    <property type="project" value="UniProtKB-KW"/>
</dbReference>
<dbReference type="InterPro" id="IPR006656">
    <property type="entry name" value="Mopterin_OxRdtase"/>
</dbReference>
<evidence type="ECO:0000256" key="1">
    <source>
        <dbReference type="ARBA" id="ARBA00022723"/>
    </source>
</evidence>
<dbReference type="Gene3D" id="2.40.40.20">
    <property type="match status" value="1"/>
</dbReference>
<keyword evidence="4" id="KW-0411">Iron-sulfur</keyword>
<keyword evidence="2" id="KW-0560">Oxidoreductase</keyword>
<accession>E2ZAB8</accession>
<proteinExistence type="predicted"/>
<dbReference type="InterPro" id="IPR006657">
    <property type="entry name" value="MoPterin_dinucl-bd_dom"/>
</dbReference>
<dbReference type="Proteomes" id="UP000003195">
    <property type="component" value="Unassembled WGS sequence"/>
</dbReference>
<dbReference type="Gene3D" id="3.40.228.10">
    <property type="entry name" value="Dimethylsulfoxide Reductase, domain 2"/>
    <property type="match status" value="1"/>
</dbReference>
<feature type="domain" description="Molybdopterin oxidoreductase" evidence="5">
    <location>
        <begin position="6"/>
        <end position="336"/>
    </location>
</feature>
<dbReference type="Pfam" id="PF00384">
    <property type="entry name" value="Molybdopterin"/>
    <property type="match status" value="1"/>
</dbReference>
<dbReference type="GO" id="GO:0003954">
    <property type="term" value="F:NADH dehydrogenase activity"/>
    <property type="evidence" value="ECO:0007669"/>
    <property type="project" value="TreeGrafter"/>
</dbReference>
<keyword evidence="3" id="KW-0408">Iron</keyword>
<keyword evidence="1" id="KW-0479">Metal-binding</keyword>
<gene>
    <name evidence="7" type="ORF">HMPREF9429_00378</name>
</gene>
<evidence type="ECO:0000259" key="6">
    <source>
        <dbReference type="Pfam" id="PF01568"/>
    </source>
</evidence>
<dbReference type="GO" id="GO:0051536">
    <property type="term" value="F:iron-sulfur cluster binding"/>
    <property type="evidence" value="ECO:0007669"/>
    <property type="project" value="UniProtKB-KW"/>
</dbReference>
<dbReference type="GO" id="GO:0043546">
    <property type="term" value="F:molybdopterin cofactor binding"/>
    <property type="evidence" value="ECO:0007669"/>
    <property type="project" value="InterPro"/>
</dbReference>
<dbReference type="Gene3D" id="3.40.50.740">
    <property type="match status" value="1"/>
</dbReference>
<evidence type="ECO:0000256" key="4">
    <source>
        <dbReference type="ARBA" id="ARBA00023014"/>
    </source>
</evidence>
<dbReference type="HOGENOM" id="CLU_000422_13_4_9"/>
<evidence type="ECO:0000256" key="2">
    <source>
        <dbReference type="ARBA" id="ARBA00023002"/>
    </source>
</evidence>
<dbReference type="InterPro" id="IPR009010">
    <property type="entry name" value="Asp_de-COase-like_dom_sf"/>
</dbReference>